<reference evidence="1" key="1">
    <citation type="journal article" date="2011" name="DNA Res.">
        <title>Sequence analysis of the genome of an oil-bearing tree, Jatropha curcas L.</title>
        <authorList>
            <person name="Sato S."/>
            <person name="Hirakawa H."/>
            <person name="Isobe S."/>
            <person name="Fukai E."/>
            <person name="Watanabe A."/>
            <person name="Kato M."/>
            <person name="Kawashima K."/>
            <person name="Minami C."/>
            <person name="Muraki A."/>
            <person name="Nakazaki N."/>
            <person name="Takahashi C."/>
            <person name="Nakayama S."/>
            <person name="Kishida Y."/>
            <person name="Kohara M."/>
            <person name="Yamada M."/>
            <person name="Tsuruoka H."/>
            <person name="Sasamoto S."/>
            <person name="Tabata S."/>
            <person name="Aizu T."/>
            <person name="Toyoda A."/>
            <person name="Shin-I T."/>
            <person name="Minakuchi Y."/>
            <person name="Kohara Y."/>
            <person name="Fujiyama A."/>
            <person name="Tsuchimoto S."/>
            <person name="Kajiyama S."/>
            <person name="Makigano E."/>
            <person name="Ohmido N."/>
            <person name="Shibagaki N."/>
            <person name="Cartagena J.A."/>
            <person name="Wada N."/>
            <person name="Kohinata T."/>
            <person name="Atefeh A."/>
            <person name="Yuasa S."/>
            <person name="Matsunaga S."/>
            <person name="Fukui K."/>
        </authorList>
    </citation>
    <scope>NUCLEOTIDE SEQUENCE</scope>
    <source>
        <strain evidence="1">Palawan</strain>
    </source>
</reference>
<evidence type="ECO:0000313" key="1">
    <source>
        <dbReference type="EMBL" id="BAJ53245.1"/>
    </source>
</evidence>
<proteinExistence type="predicted"/>
<name>E6NUD5_JATCU</name>
<dbReference type="AlphaFoldDB" id="E6NUD5"/>
<dbReference type="InterPro" id="IPR004158">
    <property type="entry name" value="DUF247_pln"/>
</dbReference>
<accession>E6NUD5</accession>
<dbReference type="PANTHER" id="PTHR31549">
    <property type="entry name" value="PROTEIN, PUTATIVE (DUF247)-RELATED-RELATED"/>
    <property type="match status" value="1"/>
</dbReference>
<dbReference type="Pfam" id="PF03140">
    <property type="entry name" value="DUF247"/>
    <property type="match status" value="1"/>
</dbReference>
<dbReference type="EMBL" id="AP011975">
    <property type="protein sequence ID" value="BAJ53245.1"/>
    <property type="molecule type" value="Genomic_DNA"/>
</dbReference>
<gene>
    <name evidence="1" type="primary">JHL25H03.7</name>
</gene>
<organism evidence="1">
    <name type="scientific">Jatropha curcas</name>
    <name type="common">Barbados nut</name>
    <dbReference type="NCBI Taxonomy" id="180498"/>
    <lineage>
        <taxon>Eukaryota</taxon>
        <taxon>Viridiplantae</taxon>
        <taxon>Streptophyta</taxon>
        <taxon>Embryophyta</taxon>
        <taxon>Tracheophyta</taxon>
        <taxon>Spermatophyta</taxon>
        <taxon>Magnoliopsida</taxon>
        <taxon>eudicotyledons</taxon>
        <taxon>Gunneridae</taxon>
        <taxon>Pentapetalae</taxon>
        <taxon>rosids</taxon>
        <taxon>fabids</taxon>
        <taxon>Malpighiales</taxon>
        <taxon>Euphorbiaceae</taxon>
        <taxon>Crotonoideae</taxon>
        <taxon>Jatropheae</taxon>
        <taxon>Jatropha</taxon>
    </lineage>
</organism>
<dbReference type="PANTHER" id="PTHR31549:SF191">
    <property type="entry name" value="DUF247 DOMAIN PROTEIN"/>
    <property type="match status" value="1"/>
</dbReference>
<protein>
    <submittedName>
        <fullName evidence="1">JHL25H03.7 protein</fullName>
    </submittedName>
</protein>
<sequence>MLSMDNNFQVLNADVVKGIKSGESSSSTPRIQKAPSVLHDIQYFHQHLEPKVYSFGPIHHGRYNLRRGEEMKQKLAAQFISDYELDASSKYDKILKQIRNFRDCYDKDVTEKCDDQQLSRIFYVDGCALLFYVICCTSDDLYRLRTLNITAILSHNDLFLLENQLPYGLLEILMEGAQTGKGLSLLMDEFVRSQNMVPGKPIETEVVEGEWKPDHLLELLWMKVRFPKWNWSTEMLQRPKRNNKKMSTHSQEVTVLASSSPSYTVNKLIESGILLKPSDQSTSLTDISLRGRGIFKLLKLRPLIIDESTVVKLSNLVAYEMCPGLKHELEVISFVCFVNSLIADVENVGKLISKGILVNLLSKHEEVFNIFREMAKNLIPNPHIYNDVRWDIQNYLDSQKSFQFWLKKPIRAFIEAPVPWARFLLSFLTINFTVAQTVLAAN</sequence>